<organism evidence="6 7">
    <name type="scientific">Solanum commersonii</name>
    <name type="common">Commerson's wild potato</name>
    <name type="synonym">Commerson's nightshade</name>
    <dbReference type="NCBI Taxonomy" id="4109"/>
    <lineage>
        <taxon>Eukaryota</taxon>
        <taxon>Viridiplantae</taxon>
        <taxon>Streptophyta</taxon>
        <taxon>Embryophyta</taxon>
        <taxon>Tracheophyta</taxon>
        <taxon>Spermatophyta</taxon>
        <taxon>Magnoliopsida</taxon>
        <taxon>eudicotyledons</taxon>
        <taxon>Gunneridae</taxon>
        <taxon>Pentapetalae</taxon>
        <taxon>asterids</taxon>
        <taxon>lamiids</taxon>
        <taxon>Solanales</taxon>
        <taxon>Solanaceae</taxon>
        <taxon>Solanoideae</taxon>
        <taxon>Solaneae</taxon>
        <taxon>Solanum</taxon>
    </lineage>
</organism>
<evidence type="ECO:0000256" key="2">
    <source>
        <dbReference type="ARBA" id="ARBA00022737"/>
    </source>
</evidence>
<name>A0A9J5ZMD2_SOLCO</name>
<protein>
    <recommendedName>
        <fullName evidence="8">Cytochrome P450</fullName>
    </recommendedName>
</protein>
<dbReference type="InterPro" id="IPR011990">
    <property type="entry name" value="TPR-like_helical_dom_sf"/>
</dbReference>
<evidence type="ECO:0000256" key="3">
    <source>
        <dbReference type="ARBA" id="ARBA00023002"/>
    </source>
</evidence>
<feature type="binding site" description="axial binding residue" evidence="4">
    <location>
        <position position="764"/>
    </location>
    <ligand>
        <name>heme</name>
        <dbReference type="ChEBI" id="CHEBI:30413"/>
    </ligand>
    <ligandPart>
        <name>Fe</name>
        <dbReference type="ChEBI" id="CHEBI:18248"/>
    </ligandPart>
</feature>
<comment type="similarity">
    <text evidence="1">Belongs to the PPR family. P subfamily.</text>
</comment>
<dbReference type="InterPro" id="IPR001128">
    <property type="entry name" value="Cyt_P450"/>
</dbReference>
<dbReference type="InterPro" id="IPR002885">
    <property type="entry name" value="PPR_rpt"/>
</dbReference>
<proteinExistence type="inferred from homology"/>
<keyword evidence="4" id="KW-0479">Metal-binding</keyword>
<accession>A0A9J5ZMD2</accession>
<gene>
    <name evidence="6" type="ORF">H5410_024555</name>
</gene>
<dbReference type="InterPro" id="IPR002401">
    <property type="entry name" value="Cyt_P450_E_grp-I"/>
</dbReference>
<dbReference type="SUPFAM" id="SSF81901">
    <property type="entry name" value="HCP-like"/>
    <property type="match status" value="2"/>
</dbReference>
<dbReference type="GO" id="GO:0005506">
    <property type="term" value="F:iron ion binding"/>
    <property type="evidence" value="ECO:0007669"/>
    <property type="project" value="InterPro"/>
</dbReference>
<feature type="repeat" description="PPR" evidence="5">
    <location>
        <begin position="208"/>
        <end position="242"/>
    </location>
</feature>
<dbReference type="PROSITE" id="PS51375">
    <property type="entry name" value="PPR"/>
    <property type="match status" value="8"/>
</dbReference>
<keyword evidence="7" id="KW-1185">Reference proteome</keyword>
<dbReference type="Pfam" id="PF13041">
    <property type="entry name" value="PPR_2"/>
    <property type="match status" value="3"/>
</dbReference>
<dbReference type="Gene3D" id="1.25.40.10">
    <property type="entry name" value="Tetratricopeptide repeat domain"/>
    <property type="match status" value="4"/>
</dbReference>
<evidence type="ECO:0008006" key="8">
    <source>
        <dbReference type="Google" id="ProtNLM"/>
    </source>
</evidence>
<dbReference type="PANTHER" id="PTHR47447:SF28">
    <property type="entry name" value="PENTACOTRIPEPTIDE-REPEAT REGION OF PRORP DOMAIN-CONTAINING PROTEIN"/>
    <property type="match status" value="1"/>
</dbReference>
<evidence type="ECO:0000313" key="6">
    <source>
        <dbReference type="EMBL" id="KAG5613274.1"/>
    </source>
</evidence>
<comment type="cofactor">
    <cofactor evidence="4">
        <name>heme</name>
        <dbReference type="ChEBI" id="CHEBI:30413"/>
    </cofactor>
</comment>
<feature type="repeat" description="PPR" evidence="5">
    <location>
        <begin position="243"/>
        <end position="277"/>
    </location>
</feature>
<dbReference type="Pfam" id="PF12854">
    <property type="entry name" value="PPR_1"/>
    <property type="match status" value="1"/>
</dbReference>
<dbReference type="AlphaFoldDB" id="A0A9J5ZMD2"/>
<sequence length="816" mass="92219">MEKSSMQQRDVNSLNDAVCVFHQLVCKEPVPSVVEFAKLLRVMINMKEYSVVVSFFGEMRKLGIPFDDYILTIVINSFCLLGCAENRFSVLGVSLKSGVQFNVVTFSTLMRGLFEQNKIQDAMWLFRKLVKEKICKMDEVMFGTVMNGLCKQGHTQTALSLLRIMEQGDAKPNTVVYSIVVDAFCKKRMVEDAVDVLKIMVPKGEHPDVVTFNAIMEGYCLRGEIDVARRVLDSMIDIGVKPDIFSYNILVNGYCKQKKLDEAMHLYCEISQKGLKPDIVTYSTILQGLFEVGRVECSENFFTEMQNAGHSPDIYTCGIMLHGNDGFFKIQKLDKACSIFDKLYSVGLHPDVIRYNVTVNGLCIEGLVDEAKELLRKMEDNGCLPDNTTSNLIVNGLLKSNKTNEAMTLLKEIIQRGFAANKVTMSLLIELLLLIGEDASLIKHNSIPRYDHSESPSKGSHTIIAKAETPFPILIAIQRFSAWVPDIVTSVIKALKKWEKENEEKEEFEIDVLKELNDLSAEVISRTAFGSSFEEGKRIFVLQEQHISLTLQAMRSVYLPGFRYLPTKNNMTRWRLEKETRESVRKLIESSKGRENSKSLLSLLISASEEEHGFGMEEVINECKTFYFAGKETTSVLLTWTLLLLALHQEWQDKAREEVFRVCKGNNLPSAENLNDFKIVTMILNETLRLYPTIVALTRGTSKDIKLGDLEIPANTQFYVSVAAVHHDTEIWGKDALEFNPQRFAESRKHLASFFPFALGPRVCVGQNLAMVEAKIILAMIVKNFSLALSPSYVHAPTTRLTLQPQYGAPILFRKI</sequence>
<dbReference type="PANTHER" id="PTHR47447">
    <property type="entry name" value="OS03G0856100 PROTEIN"/>
    <property type="match status" value="1"/>
</dbReference>
<dbReference type="Proteomes" id="UP000824120">
    <property type="component" value="Chromosome 4"/>
</dbReference>
<dbReference type="Gene3D" id="1.10.630.10">
    <property type="entry name" value="Cytochrome P450"/>
    <property type="match status" value="1"/>
</dbReference>
<reference evidence="6 7" key="1">
    <citation type="submission" date="2020-09" db="EMBL/GenBank/DDBJ databases">
        <title>De no assembly of potato wild relative species, Solanum commersonii.</title>
        <authorList>
            <person name="Cho K."/>
        </authorList>
    </citation>
    <scope>NUCLEOTIDE SEQUENCE [LARGE SCALE GENOMIC DNA]</scope>
    <source>
        <strain evidence="6">LZ3.2</strain>
        <tissue evidence="6">Leaf</tissue>
    </source>
</reference>
<evidence type="ECO:0000313" key="7">
    <source>
        <dbReference type="Proteomes" id="UP000824120"/>
    </source>
</evidence>
<dbReference type="InterPro" id="IPR036396">
    <property type="entry name" value="Cyt_P450_sf"/>
</dbReference>
<dbReference type="SUPFAM" id="SSF48264">
    <property type="entry name" value="Cytochrome P450"/>
    <property type="match status" value="1"/>
</dbReference>
<dbReference type="PRINTS" id="PR00463">
    <property type="entry name" value="EP450I"/>
</dbReference>
<dbReference type="GO" id="GO:0016705">
    <property type="term" value="F:oxidoreductase activity, acting on paired donors, with incorporation or reduction of molecular oxygen"/>
    <property type="evidence" value="ECO:0007669"/>
    <property type="project" value="InterPro"/>
</dbReference>
<comment type="caution">
    <text evidence="6">The sequence shown here is derived from an EMBL/GenBank/DDBJ whole genome shotgun (WGS) entry which is preliminary data.</text>
</comment>
<dbReference type="NCBIfam" id="TIGR00756">
    <property type="entry name" value="PPR"/>
    <property type="match status" value="6"/>
</dbReference>
<evidence type="ECO:0000256" key="4">
    <source>
        <dbReference type="PIRSR" id="PIRSR602401-1"/>
    </source>
</evidence>
<keyword evidence="3" id="KW-0560">Oxidoreductase</keyword>
<evidence type="ECO:0000256" key="1">
    <source>
        <dbReference type="ARBA" id="ARBA00007626"/>
    </source>
</evidence>
<evidence type="ECO:0000256" key="5">
    <source>
        <dbReference type="PROSITE-ProRule" id="PRU00708"/>
    </source>
</evidence>
<dbReference type="GO" id="GO:0004497">
    <property type="term" value="F:monooxygenase activity"/>
    <property type="evidence" value="ECO:0007669"/>
    <property type="project" value="InterPro"/>
</dbReference>
<feature type="repeat" description="PPR" evidence="5">
    <location>
        <begin position="102"/>
        <end position="136"/>
    </location>
</feature>
<keyword evidence="4" id="KW-0349">Heme</keyword>
<feature type="repeat" description="PPR" evidence="5">
    <location>
        <begin position="351"/>
        <end position="385"/>
    </location>
</feature>
<feature type="repeat" description="PPR" evidence="5">
    <location>
        <begin position="278"/>
        <end position="312"/>
    </location>
</feature>
<dbReference type="Pfam" id="PF01535">
    <property type="entry name" value="PPR"/>
    <property type="match status" value="1"/>
</dbReference>
<feature type="repeat" description="PPR" evidence="5">
    <location>
        <begin position="138"/>
        <end position="172"/>
    </location>
</feature>
<dbReference type="EMBL" id="JACXVP010000004">
    <property type="protein sequence ID" value="KAG5613274.1"/>
    <property type="molecule type" value="Genomic_DNA"/>
</dbReference>
<keyword evidence="2" id="KW-0677">Repeat</keyword>
<dbReference type="OrthoDB" id="185373at2759"/>
<dbReference type="PRINTS" id="PR00385">
    <property type="entry name" value="P450"/>
</dbReference>
<feature type="repeat" description="PPR" evidence="5">
    <location>
        <begin position="173"/>
        <end position="207"/>
    </location>
</feature>
<dbReference type="Pfam" id="PF00067">
    <property type="entry name" value="p450"/>
    <property type="match status" value="1"/>
</dbReference>
<keyword evidence="4" id="KW-0408">Iron</keyword>
<dbReference type="GO" id="GO:0020037">
    <property type="term" value="F:heme binding"/>
    <property type="evidence" value="ECO:0007669"/>
    <property type="project" value="InterPro"/>
</dbReference>
<feature type="repeat" description="PPR" evidence="5">
    <location>
        <begin position="386"/>
        <end position="420"/>
    </location>
</feature>